<comment type="catalytic activity">
    <reaction evidence="4">
        <text>[protein]-peptidylproline (omega=180) = [protein]-peptidylproline (omega=0)</text>
        <dbReference type="Rhea" id="RHEA:16237"/>
        <dbReference type="Rhea" id="RHEA-COMP:10747"/>
        <dbReference type="Rhea" id="RHEA-COMP:10748"/>
        <dbReference type="ChEBI" id="CHEBI:83833"/>
        <dbReference type="ChEBI" id="CHEBI:83834"/>
        <dbReference type="EC" id="5.2.1.8"/>
    </reaction>
</comment>
<dbReference type="Pfam" id="PF00160">
    <property type="entry name" value="Pro_isomerase"/>
    <property type="match status" value="1"/>
</dbReference>
<proteinExistence type="inferred from homology"/>
<comment type="similarity">
    <text evidence="4">Belongs to the cyclophilin-type PPIase family.</text>
</comment>
<feature type="chain" id="PRO_5041759618" description="Peptidyl-prolyl cis-trans isomerase" evidence="4">
    <location>
        <begin position="24"/>
        <end position="208"/>
    </location>
</feature>
<keyword evidence="2 4" id="KW-0697">Rotamase</keyword>
<evidence type="ECO:0000259" key="5">
    <source>
        <dbReference type="PROSITE" id="PS50072"/>
    </source>
</evidence>
<dbReference type="Proteomes" id="UP000285610">
    <property type="component" value="Unassembled WGS sequence"/>
</dbReference>
<dbReference type="Proteomes" id="UP000285697">
    <property type="component" value="Unassembled WGS sequence"/>
</dbReference>
<dbReference type="Gene3D" id="2.40.100.10">
    <property type="entry name" value="Cyclophilin-like"/>
    <property type="match status" value="1"/>
</dbReference>
<dbReference type="RefSeq" id="WP_118262888.1">
    <property type="nucleotide sequence ID" value="NZ_JAAIRM010000016.1"/>
</dbReference>
<dbReference type="PRINTS" id="PR00153">
    <property type="entry name" value="CSAPPISMRASE"/>
</dbReference>
<keyword evidence="3 4" id="KW-0413">Isomerase</keyword>
<gene>
    <name evidence="8" type="ORF">DW270_05780</name>
    <name evidence="9" type="ORF">DWZ50_13495</name>
    <name evidence="7" type="ORF">DXC31_06135</name>
    <name evidence="6" type="ORF">G4958_10075</name>
</gene>
<protein>
    <recommendedName>
        <fullName evidence="4">Peptidyl-prolyl cis-trans isomerase</fullName>
        <shortName evidence="4">PPIase</shortName>
        <ecNumber evidence="4">5.2.1.8</ecNumber>
    </recommendedName>
</protein>
<evidence type="ECO:0000256" key="4">
    <source>
        <dbReference type="RuleBase" id="RU363019"/>
    </source>
</evidence>
<evidence type="ECO:0000256" key="2">
    <source>
        <dbReference type="ARBA" id="ARBA00023110"/>
    </source>
</evidence>
<evidence type="ECO:0000313" key="12">
    <source>
        <dbReference type="Proteomes" id="UP000285697"/>
    </source>
</evidence>
<comment type="function">
    <text evidence="1 4">PPIases accelerate the folding of proteins. It catalyzes the cis-trans isomerization of proline imidic peptide bonds in oligopeptides.</text>
</comment>
<organism evidence="7 10">
    <name type="scientific">Mediterraneibacter gnavus</name>
    <name type="common">Ruminococcus gnavus</name>
    <dbReference type="NCBI Taxonomy" id="33038"/>
    <lineage>
        <taxon>Bacteria</taxon>
        <taxon>Bacillati</taxon>
        <taxon>Bacillota</taxon>
        <taxon>Clostridia</taxon>
        <taxon>Lachnospirales</taxon>
        <taxon>Lachnospiraceae</taxon>
        <taxon>Mediterraneibacter</taxon>
    </lineage>
</organism>
<evidence type="ECO:0000313" key="11">
    <source>
        <dbReference type="Proteomes" id="UP000285610"/>
    </source>
</evidence>
<evidence type="ECO:0000313" key="10">
    <source>
        <dbReference type="Proteomes" id="UP000260808"/>
    </source>
</evidence>
<dbReference type="CDD" id="cd00317">
    <property type="entry name" value="cyclophilin"/>
    <property type="match status" value="1"/>
</dbReference>
<sequence>MKRKIGIAAVIILALFVVTGCQKQEETPKKSEQKKTEASEELLSGTHHAEIQVKDYGTITVELDADTAPITVTNFVNLAKDGFYDNLTFHRIMDGFMIQGGDPNGDGTGGADQTIKGEFSSNGVENEISHTRGTISMARAQDPDSASSQFFIVQEDSDYLDGNYAAFGHVTSGMEIVDQICKDVPVEDDNGTVKAENQPVIEKITITD</sequence>
<evidence type="ECO:0000313" key="8">
    <source>
        <dbReference type="EMBL" id="RHG20878.1"/>
    </source>
</evidence>
<dbReference type="PROSITE" id="PS00170">
    <property type="entry name" value="CSA_PPIASE_1"/>
    <property type="match status" value="1"/>
</dbReference>
<dbReference type="EMBL" id="QRIA01000005">
    <property type="protein sequence ID" value="RHG20878.1"/>
    <property type="molecule type" value="Genomic_DNA"/>
</dbReference>
<keyword evidence="4" id="KW-0732">Signal</keyword>
<dbReference type="PANTHER" id="PTHR45625:SF4">
    <property type="entry name" value="PEPTIDYLPROLYL ISOMERASE DOMAIN AND WD REPEAT-CONTAINING PROTEIN 1"/>
    <property type="match status" value="1"/>
</dbReference>
<dbReference type="PROSITE" id="PS50072">
    <property type="entry name" value="CSA_PPIASE_2"/>
    <property type="match status" value="1"/>
</dbReference>
<dbReference type="EMBL" id="JAAIRM010000016">
    <property type="protein sequence ID" value="NSI19694.1"/>
    <property type="molecule type" value="Genomic_DNA"/>
</dbReference>
<dbReference type="EC" id="5.2.1.8" evidence="4"/>
<dbReference type="GO" id="GO:0006457">
    <property type="term" value="P:protein folding"/>
    <property type="evidence" value="ECO:0007669"/>
    <property type="project" value="InterPro"/>
</dbReference>
<reference evidence="10 11" key="1">
    <citation type="submission" date="2018-08" db="EMBL/GenBank/DDBJ databases">
        <title>A genome reference for cultivated species of the human gut microbiota.</title>
        <authorList>
            <person name="Zou Y."/>
            <person name="Xue W."/>
            <person name="Luo G."/>
        </authorList>
    </citation>
    <scope>NUCLEOTIDE SEQUENCE [LARGE SCALE GENOMIC DNA]</scope>
    <source>
        <strain evidence="9 11">AF33-12</strain>
        <strain evidence="8 12">AM22-7AC</strain>
        <strain evidence="7 10">TF01-20-2</strain>
    </source>
</reference>
<accession>A0A3E4V8U6</accession>
<feature type="domain" description="PPIase cyclophilin-type" evidence="5">
    <location>
        <begin position="54"/>
        <end position="208"/>
    </location>
</feature>
<dbReference type="EMBL" id="QRQE01000036">
    <property type="protein sequence ID" value="RHM72573.1"/>
    <property type="molecule type" value="Genomic_DNA"/>
</dbReference>
<dbReference type="InterPro" id="IPR020892">
    <property type="entry name" value="Cyclophilin-type_PPIase_CS"/>
</dbReference>
<reference evidence="6" key="3">
    <citation type="submission" date="2020-02" db="EMBL/GenBank/DDBJ databases">
        <authorList>
            <person name="Littmann E."/>
            <person name="Sorbara M."/>
        </authorList>
    </citation>
    <scope>NUCLEOTIDE SEQUENCE</scope>
    <source>
        <strain evidence="6">MSK.22.53</strain>
    </source>
</reference>
<dbReference type="GO" id="GO:0003755">
    <property type="term" value="F:peptidyl-prolyl cis-trans isomerase activity"/>
    <property type="evidence" value="ECO:0007669"/>
    <property type="project" value="UniProtKB-UniRule"/>
</dbReference>
<dbReference type="AlphaFoldDB" id="A0A3E4V8U6"/>
<comment type="caution">
    <text evidence="7">The sequence shown here is derived from an EMBL/GenBank/DDBJ whole genome shotgun (WGS) entry which is preliminary data.</text>
</comment>
<dbReference type="PANTHER" id="PTHR45625">
    <property type="entry name" value="PEPTIDYL-PROLYL CIS-TRANS ISOMERASE-RELATED"/>
    <property type="match status" value="1"/>
</dbReference>
<name>A0A3E4V8U6_MEDGN</name>
<dbReference type="InterPro" id="IPR029000">
    <property type="entry name" value="Cyclophilin-like_dom_sf"/>
</dbReference>
<evidence type="ECO:0000313" key="7">
    <source>
        <dbReference type="EMBL" id="RGM23703.1"/>
    </source>
</evidence>
<dbReference type="PROSITE" id="PS51257">
    <property type="entry name" value="PROKAR_LIPOPROTEIN"/>
    <property type="match status" value="1"/>
</dbReference>
<dbReference type="EMBL" id="QSSX01000011">
    <property type="protein sequence ID" value="RGM23703.1"/>
    <property type="molecule type" value="Genomic_DNA"/>
</dbReference>
<feature type="signal peptide" evidence="4">
    <location>
        <begin position="1"/>
        <end position="23"/>
    </location>
</feature>
<dbReference type="Proteomes" id="UP001296643">
    <property type="component" value="Unassembled WGS sequence"/>
</dbReference>
<dbReference type="SUPFAM" id="SSF50891">
    <property type="entry name" value="Cyclophilin-like"/>
    <property type="match status" value="1"/>
</dbReference>
<dbReference type="Proteomes" id="UP000260808">
    <property type="component" value="Unassembled WGS sequence"/>
</dbReference>
<evidence type="ECO:0000256" key="3">
    <source>
        <dbReference type="ARBA" id="ARBA00023235"/>
    </source>
</evidence>
<reference evidence="6" key="2">
    <citation type="journal article" date="2020" name="Cell Host Microbe">
        <title>Functional and Genomic Variation between Human-Derived Isolates of Lachnospiraceae Reveals Inter- and Intra-Species Diversity.</title>
        <authorList>
            <person name="Sorbara M.T."/>
            <person name="Littmann E.R."/>
            <person name="Fontana E."/>
            <person name="Moody T.U."/>
            <person name="Kohout C.E."/>
            <person name="Gjonbalaj M."/>
            <person name="Eaton V."/>
            <person name="Seok R."/>
            <person name="Leiner I.M."/>
            <person name="Pamer E.G."/>
        </authorList>
    </citation>
    <scope>NUCLEOTIDE SEQUENCE</scope>
    <source>
        <strain evidence="6">MSK.22.53</strain>
    </source>
</reference>
<dbReference type="InterPro" id="IPR002130">
    <property type="entry name" value="Cyclophilin-type_PPIase_dom"/>
</dbReference>
<evidence type="ECO:0000313" key="9">
    <source>
        <dbReference type="EMBL" id="RHM72573.1"/>
    </source>
</evidence>
<evidence type="ECO:0000313" key="6">
    <source>
        <dbReference type="EMBL" id="NSI19694.1"/>
    </source>
</evidence>
<evidence type="ECO:0000256" key="1">
    <source>
        <dbReference type="ARBA" id="ARBA00002388"/>
    </source>
</evidence>
<dbReference type="InterPro" id="IPR044666">
    <property type="entry name" value="Cyclophilin_A-like"/>
</dbReference>